<dbReference type="GO" id="GO:0008270">
    <property type="term" value="F:zinc ion binding"/>
    <property type="evidence" value="ECO:0007669"/>
    <property type="project" value="UniProtKB-KW"/>
</dbReference>
<dbReference type="KEGG" id="cot:CORT_0A01510"/>
<dbReference type="GeneID" id="14537008"/>
<feature type="compositionally biased region" description="Low complexity" evidence="2">
    <location>
        <begin position="173"/>
        <end position="185"/>
    </location>
</feature>
<sequence length="369" mass="40711">MTVTKKETTDDKINPQLHQESVKSEPRQEEAQTSSSSKENKTTSTDAASSATATGSRKLPPLASLQSVYRSDYQPFTTFLPYEPAFREQQSNGSSSVGAMTTNIAASALSRLESGDFGTAGRNNNNNNDNDEDDVKPASNETKSEKSHHSGVQAAHDRLKQQQQQQHPHKTKPSTTTSSTASLTTNDQQKPFKCTFESCEWSFARQSDLTRHFKSHMAPQYNCPYWKNDPTCHKNGGAFNRLDVLKRHLKLVHYVRDKRLPIGEGSSVEISNNGTNSRGSVIKSVDEPGWCRSCQRMFPNAKAFIEHCYECASQTQPTEWRSQKSTNVDSSGASGSGVGGSSTDADLHQTKFRVLIGPPQNKKQKTTAT</sequence>
<feature type="region of interest" description="Disordered" evidence="2">
    <location>
        <begin position="319"/>
        <end position="369"/>
    </location>
</feature>
<keyword evidence="1" id="KW-0479">Metal-binding</keyword>
<organism evidence="4 5">
    <name type="scientific">Candida orthopsilosis (strain 90-125)</name>
    <name type="common">Yeast</name>
    <dbReference type="NCBI Taxonomy" id="1136231"/>
    <lineage>
        <taxon>Eukaryota</taxon>
        <taxon>Fungi</taxon>
        <taxon>Dikarya</taxon>
        <taxon>Ascomycota</taxon>
        <taxon>Saccharomycotina</taxon>
        <taxon>Pichiomycetes</taxon>
        <taxon>Debaryomycetaceae</taxon>
        <taxon>Candida/Lodderomyces clade</taxon>
        <taxon>Candida</taxon>
    </lineage>
</organism>
<dbReference type="Proteomes" id="UP000005018">
    <property type="component" value="Chromosome 1"/>
</dbReference>
<dbReference type="eggNOG" id="ENOG502SB6R">
    <property type="taxonomic scope" value="Eukaryota"/>
</dbReference>
<keyword evidence="1" id="KW-0863">Zinc-finger</keyword>
<feature type="domain" description="C2H2-type" evidence="3">
    <location>
        <begin position="192"/>
        <end position="221"/>
    </location>
</feature>
<feature type="region of interest" description="Disordered" evidence="2">
    <location>
        <begin position="115"/>
        <end position="185"/>
    </location>
</feature>
<dbReference type="PROSITE" id="PS00028">
    <property type="entry name" value="ZINC_FINGER_C2H2_1"/>
    <property type="match status" value="1"/>
</dbReference>
<protein>
    <submittedName>
        <fullName evidence="4">Transcription factor</fullName>
    </submittedName>
</protein>
<evidence type="ECO:0000313" key="5">
    <source>
        <dbReference type="Proteomes" id="UP000005018"/>
    </source>
</evidence>
<dbReference type="EMBL" id="HE681719">
    <property type="protein sequence ID" value="CCG20542.1"/>
    <property type="molecule type" value="Genomic_DNA"/>
</dbReference>
<feature type="compositionally biased region" description="Basic and acidic residues" evidence="2">
    <location>
        <begin position="1"/>
        <end position="13"/>
    </location>
</feature>
<feature type="compositionally biased region" description="Polar residues" evidence="2">
    <location>
        <begin position="319"/>
        <end position="329"/>
    </location>
</feature>
<dbReference type="AlphaFoldDB" id="H8WVR9"/>
<dbReference type="HOGENOM" id="CLU_750042_0_0_1"/>
<keyword evidence="1" id="KW-0862">Zinc</keyword>
<feature type="compositionally biased region" description="Low complexity" evidence="2">
    <location>
        <begin position="33"/>
        <end position="56"/>
    </location>
</feature>
<evidence type="ECO:0000259" key="3">
    <source>
        <dbReference type="PROSITE" id="PS50157"/>
    </source>
</evidence>
<evidence type="ECO:0000313" key="4">
    <source>
        <dbReference type="EMBL" id="CCG20542.1"/>
    </source>
</evidence>
<keyword evidence="5" id="KW-1185">Reference proteome</keyword>
<dbReference type="OrthoDB" id="2687452at2759"/>
<accession>H8WVR9</accession>
<name>H8WVR9_CANO9</name>
<dbReference type="InterPro" id="IPR036236">
    <property type="entry name" value="Znf_C2H2_sf"/>
</dbReference>
<dbReference type="InterPro" id="IPR013087">
    <property type="entry name" value="Znf_C2H2_type"/>
</dbReference>
<feature type="compositionally biased region" description="Basic and acidic residues" evidence="2">
    <location>
        <begin position="20"/>
        <end position="30"/>
    </location>
</feature>
<reference evidence="4 5" key="1">
    <citation type="journal article" date="2012" name="PLoS ONE">
        <title>Sequence and analysis of the genome of the pathogenic yeast Candida orthopsilosis.</title>
        <authorList>
            <person name="Riccombeni A."/>
            <person name="Vidanes G."/>
            <person name="Proux-Wera E."/>
            <person name="Wolfe K.H."/>
            <person name="Butler G."/>
        </authorList>
    </citation>
    <scope>NUCLEOTIDE SEQUENCE [LARGE SCALE GENOMIC DNA]</scope>
    <source>
        <strain evidence="4 5">Co 90-125</strain>
    </source>
</reference>
<dbReference type="SUPFAM" id="SSF57667">
    <property type="entry name" value="beta-beta-alpha zinc fingers"/>
    <property type="match status" value="1"/>
</dbReference>
<dbReference type="RefSeq" id="XP_003865983.1">
    <property type="nucleotide sequence ID" value="XM_003865935.1"/>
</dbReference>
<evidence type="ECO:0000256" key="2">
    <source>
        <dbReference type="SAM" id="MobiDB-lite"/>
    </source>
</evidence>
<proteinExistence type="predicted"/>
<dbReference type="SMART" id="SM00355">
    <property type="entry name" value="ZnF_C2H2"/>
    <property type="match status" value="2"/>
</dbReference>
<gene>
    <name evidence="4" type="ORF">CORT_0A01510</name>
</gene>
<dbReference type="Gene3D" id="3.30.160.60">
    <property type="entry name" value="Classic Zinc Finger"/>
    <property type="match status" value="1"/>
</dbReference>
<evidence type="ECO:0000256" key="1">
    <source>
        <dbReference type="PROSITE-ProRule" id="PRU00042"/>
    </source>
</evidence>
<dbReference type="PROSITE" id="PS50157">
    <property type="entry name" value="ZINC_FINGER_C2H2_2"/>
    <property type="match status" value="1"/>
</dbReference>
<feature type="region of interest" description="Disordered" evidence="2">
    <location>
        <begin position="1"/>
        <end position="61"/>
    </location>
</feature>